<accession>A0A1I7N4N9</accession>
<organism evidence="12 13">
    <name type="scientific">Hyphomicrobium facile</name>
    <dbReference type="NCBI Taxonomy" id="51670"/>
    <lineage>
        <taxon>Bacteria</taxon>
        <taxon>Pseudomonadati</taxon>
        <taxon>Pseudomonadota</taxon>
        <taxon>Alphaproteobacteria</taxon>
        <taxon>Hyphomicrobiales</taxon>
        <taxon>Hyphomicrobiaceae</taxon>
        <taxon>Hyphomicrobium</taxon>
    </lineage>
</organism>
<gene>
    <name evidence="12" type="ORF">SAMN04488557_1295</name>
</gene>
<keyword evidence="13" id="KW-1185">Reference proteome</keyword>
<keyword evidence="6 10" id="KW-0342">GTP-binding</keyword>
<keyword evidence="5" id="KW-0692">RNA repair</keyword>
<feature type="binding site" evidence="11">
    <location>
        <position position="215"/>
    </location>
    <ligand>
        <name>Mn(2+)</name>
        <dbReference type="ChEBI" id="CHEBI:29035"/>
        <label>1</label>
    </ligand>
</feature>
<dbReference type="Pfam" id="PF01139">
    <property type="entry name" value="RtcB"/>
    <property type="match status" value="1"/>
</dbReference>
<keyword evidence="7 11" id="KW-0464">Manganese</keyword>
<dbReference type="PANTHER" id="PTHR43749:SF2">
    <property type="entry name" value="RNA-SPLICING LIGASE RTCB"/>
    <property type="match status" value="1"/>
</dbReference>
<dbReference type="GO" id="GO:0005525">
    <property type="term" value="F:GTP binding"/>
    <property type="evidence" value="ECO:0007669"/>
    <property type="project" value="UniProtKB-KW"/>
</dbReference>
<evidence type="ECO:0000256" key="6">
    <source>
        <dbReference type="ARBA" id="ARBA00023134"/>
    </source>
</evidence>
<evidence type="ECO:0000256" key="8">
    <source>
        <dbReference type="ARBA" id="ARBA00047746"/>
    </source>
</evidence>
<dbReference type="InterPro" id="IPR001233">
    <property type="entry name" value="RtcB"/>
</dbReference>
<evidence type="ECO:0000313" key="13">
    <source>
        <dbReference type="Proteomes" id="UP000199423"/>
    </source>
</evidence>
<dbReference type="RefSeq" id="WP_092865673.1">
    <property type="nucleotide sequence ID" value="NZ_FPCH01000001.1"/>
</dbReference>
<evidence type="ECO:0000256" key="9">
    <source>
        <dbReference type="PIRSR" id="PIRSR601233-1"/>
    </source>
</evidence>
<dbReference type="GO" id="GO:0003909">
    <property type="term" value="F:DNA ligase activity"/>
    <property type="evidence" value="ECO:0007669"/>
    <property type="project" value="TreeGrafter"/>
</dbReference>
<comment type="catalytic activity">
    <reaction evidence="8">
        <text>a 3'-end 3'-phospho-ribonucleotide-RNA + a 5'-end dephospho-ribonucleoside-RNA + GTP = a ribonucleotidyl-ribonucleotide-RNA + GMP + diphosphate</text>
        <dbReference type="Rhea" id="RHEA:68076"/>
        <dbReference type="Rhea" id="RHEA-COMP:10463"/>
        <dbReference type="Rhea" id="RHEA-COMP:13936"/>
        <dbReference type="Rhea" id="RHEA-COMP:17355"/>
        <dbReference type="ChEBI" id="CHEBI:33019"/>
        <dbReference type="ChEBI" id="CHEBI:37565"/>
        <dbReference type="ChEBI" id="CHEBI:58115"/>
        <dbReference type="ChEBI" id="CHEBI:83062"/>
        <dbReference type="ChEBI" id="CHEBI:138284"/>
        <dbReference type="ChEBI" id="CHEBI:173118"/>
        <dbReference type="EC" id="6.5.1.8"/>
    </reaction>
</comment>
<protein>
    <recommendedName>
        <fullName evidence="1">3'-phosphate/5'-hydroxy nucleic acid ligase</fullName>
        <ecNumber evidence="1">6.5.1.8</ecNumber>
    </recommendedName>
</protein>
<dbReference type="AlphaFoldDB" id="A0A1I7N4N9"/>
<sequence>MTERADPYKARARELAIAAGYADPDVKVDRGPELKPWPAWCGFRQAARDEQLAREAADAAKSIANLRPQDDKYRDAPMKIIGTHHEATVTQMQNCMSVGNVVAGVVCADGHLGYAQPVGGVIAYEKQISISGVGFDIGCGNMAVRLDTPFASIESKIGDIARDIAKVISFGVGRTNADRVEHDLFDDGDAWKASDMDAYRPKAAAQLGTVGSGNHYVDLLRDEDGFVWIGVHFGSRGLGHTSATRYLKAAGGQDGMNVPPAVVDEDSELGTRYIAAMELAGRYSYAGREWVVERVRQIIGGHITDLVHNHHNYAWREMHGGRDLWVVRKGATPAFPGQRGFVGGSMGDDAVILEGIDSPQAKASLYSTVHGAGRVFGRKEAKRRFSRQQMDEWLRSRGVTLVGADLDESPMAYRRLDEVLAHHTSSVRVLHRLTPFVVVMAGDGEFDPWKD</sequence>
<feature type="binding site" evidence="10">
    <location>
        <begin position="343"/>
        <end position="346"/>
    </location>
    <ligand>
        <name>GMP</name>
        <dbReference type="ChEBI" id="CHEBI:58115"/>
    </ligand>
</feature>
<evidence type="ECO:0000256" key="3">
    <source>
        <dbReference type="ARBA" id="ARBA00022723"/>
    </source>
</evidence>
<dbReference type="EC" id="6.5.1.8" evidence="1"/>
<dbReference type="GO" id="GO:0030145">
    <property type="term" value="F:manganese ion binding"/>
    <property type="evidence" value="ECO:0007669"/>
    <property type="project" value="TreeGrafter"/>
</dbReference>
<evidence type="ECO:0000256" key="2">
    <source>
        <dbReference type="ARBA" id="ARBA00022598"/>
    </source>
</evidence>
<dbReference type="Gene3D" id="3.90.1860.10">
    <property type="entry name" value="tRNA-splicing ligase RtcB"/>
    <property type="match status" value="1"/>
</dbReference>
<feature type="binding site" evidence="11">
    <location>
        <position position="232"/>
    </location>
    <ligand>
        <name>Mn(2+)</name>
        <dbReference type="ChEBI" id="CHEBI:29035"/>
        <label>2</label>
    </ligand>
</feature>
<evidence type="ECO:0000256" key="4">
    <source>
        <dbReference type="ARBA" id="ARBA00022741"/>
    </source>
</evidence>
<dbReference type="GO" id="GO:0006281">
    <property type="term" value="P:DNA repair"/>
    <property type="evidence" value="ECO:0007669"/>
    <property type="project" value="TreeGrafter"/>
</dbReference>
<evidence type="ECO:0000256" key="1">
    <source>
        <dbReference type="ARBA" id="ARBA00012726"/>
    </source>
</evidence>
<dbReference type="GO" id="GO:0170057">
    <property type="term" value="F:RNA ligase (GTP) activity"/>
    <property type="evidence" value="ECO:0007669"/>
    <property type="project" value="UniProtKB-EC"/>
</dbReference>
<keyword evidence="4 10" id="KW-0547">Nucleotide-binding</keyword>
<dbReference type="OrthoDB" id="9802323at2"/>
<evidence type="ECO:0000256" key="5">
    <source>
        <dbReference type="ARBA" id="ARBA00022800"/>
    </source>
</evidence>
<evidence type="ECO:0000256" key="11">
    <source>
        <dbReference type="PIRSR" id="PIRSR601233-3"/>
    </source>
</evidence>
<feature type="active site" description="GMP-histidine intermediate" evidence="9">
    <location>
        <position position="370"/>
    </location>
</feature>
<dbReference type="PANTHER" id="PTHR43749">
    <property type="entry name" value="RNA-SPLICING LIGASE RTCB"/>
    <property type="match status" value="1"/>
</dbReference>
<name>A0A1I7N4N9_9HYPH</name>
<dbReference type="GO" id="GO:0042245">
    <property type="term" value="P:RNA repair"/>
    <property type="evidence" value="ECO:0007669"/>
    <property type="project" value="UniProtKB-KW"/>
</dbReference>
<proteinExistence type="predicted"/>
<feature type="binding site" evidence="11">
    <location>
        <position position="136"/>
    </location>
    <ligand>
        <name>Mn(2+)</name>
        <dbReference type="ChEBI" id="CHEBI:29035"/>
        <label>1</label>
    </ligand>
</feature>
<keyword evidence="3 11" id="KW-0479">Metal-binding</keyword>
<dbReference type="EMBL" id="FPCH01000001">
    <property type="protein sequence ID" value="SFV29629.1"/>
    <property type="molecule type" value="Genomic_DNA"/>
</dbReference>
<dbReference type="GO" id="GO:0006396">
    <property type="term" value="P:RNA processing"/>
    <property type="evidence" value="ECO:0007669"/>
    <property type="project" value="InterPro"/>
</dbReference>
<reference evidence="13" key="1">
    <citation type="submission" date="2016-10" db="EMBL/GenBank/DDBJ databases">
        <authorList>
            <person name="Varghese N."/>
            <person name="Submissions S."/>
        </authorList>
    </citation>
    <scope>NUCLEOTIDE SEQUENCE [LARGE SCALE GENOMIC DNA]</scope>
    <source>
        <strain evidence="13">DSM 1565</strain>
    </source>
</reference>
<dbReference type="InterPro" id="IPR036025">
    <property type="entry name" value="RtcB-like_sf"/>
</dbReference>
<feature type="binding site" evidence="11">
    <location>
        <position position="311"/>
    </location>
    <ligand>
        <name>Mn(2+)</name>
        <dbReference type="ChEBI" id="CHEBI:29035"/>
        <label>2</label>
    </ligand>
</feature>
<dbReference type="InterPro" id="IPR052915">
    <property type="entry name" value="RtcB-like"/>
</dbReference>
<feature type="binding site" evidence="10">
    <location>
        <begin position="370"/>
        <end position="373"/>
    </location>
    <ligand>
        <name>GMP</name>
        <dbReference type="ChEBI" id="CHEBI:58115"/>
    </ligand>
</feature>
<feature type="binding site" evidence="10">
    <location>
        <begin position="311"/>
        <end position="312"/>
    </location>
    <ligand>
        <name>GMP</name>
        <dbReference type="ChEBI" id="CHEBI:58115"/>
    </ligand>
</feature>
<dbReference type="Proteomes" id="UP000199423">
    <property type="component" value="Unassembled WGS sequence"/>
</dbReference>
<evidence type="ECO:0000313" key="12">
    <source>
        <dbReference type="EMBL" id="SFV29629.1"/>
    </source>
</evidence>
<keyword evidence="2 12" id="KW-0436">Ligase</keyword>
<evidence type="ECO:0000256" key="7">
    <source>
        <dbReference type="ARBA" id="ARBA00023211"/>
    </source>
</evidence>
<evidence type="ECO:0000256" key="10">
    <source>
        <dbReference type="PIRSR" id="PIRSR601233-2"/>
    </source>
</evidence>
<dbReference type="SUPFAM" id="SSF103365">
    <property type="entry name" value="Hypothetical protein PH1602"/>
    <property type="match status" value="1"/>
</dbReference>
<comment type="cofactor">
    <cofactor evidence="11">
        <name>Mn(2+)</name>
        <dbReference type="ChEBI" id="CHEBI:29035"/>
    </cofactor>
    <text evidence="11">Binds 2 manganese ions per subunit.</text>
</comment>